<organism evidence="1">
    <name type="scientific">marine metagenome</name>
    <dbReference type="NCBI Taxonomy" id="408172"/>
    <lineage>
        <taxon>unclassified sequences</taxon>
        <taxon>metagenomes</taxon>
        <taxon>ecological metagenomes</taxon>
    </lineage>
</organism>
<accession>A0A381UTF0</accession>
<feature type="non-terminal residue" evidence="1">
    <location>
        <position position="1"/>
    </location>
</feature>
<protein>
    <submittedName>
        <fullName evidence="1">Uncharacterized protein</fullName>
    </submittedName>
</protein>
<proteinExistence type="predicted"/>
<sequence length="43" mass="4844">IMCKGGVLWFFSRGLSCFGLFNAQPFLVSSCSPKNYIKIIEIK</sequence>
<gene>
    <name evidence="1" type="ORF">METZ01_LOCUS83491</name>
</gene>
<name>A0A381UTF0_9ZZZZ</name>
<evidence type="ECO:0000313" key="1">
    <source>
        <dbReference type="EMBL" id="SVA30637.1"/>
    </source>
</evidence>
<reference evidence="1" key="1">
    <citation type="submission" date="2018-05" db="EMBL/GenBank/DDBJ databases">
        <authorList>
            <person name="Lanie J.A."/>
            <person name="Ng W.-L."/>
            <person name="Kazmierczak K.M."/>
            <person name="Andrzejewski T.M."/>
            <person name="Davidsen T.M."/>
            <person name="Wayne K.J."/>
            <person name="Tettelin H."/>
            <person name="Glass J.I."/>
            <person name="Rusch D."/>
            <person name="Podicherti R."/>
            <person name="Tsui H.-C.T."/>
            <person name="Winkler M.E."/>
        </authorList>
    </citation>
    <scope>NUCLEOTIDE SEQUENCE</scope>
</reference>
<dbReference type="EMBL" id="UINC01006959">
    <property type="protein sequence ID" value="SVA30637.1"/>
    <property type="molecule type" value="Genomic_DNA"/>
</dbReference>
<dbReference type="AlphaFoldDB" id="A0A381UTF0"/>